<keyword evidence="4" id="KW-1185">Reference proteome</keyword>
<dbReference type="PROSITE" id="PS50878">
    <property type="entry name" value="RT_POL"/>
    <property type="match status" value="1"/>
</dbReference>
<dbReference type="Gene3D" id="3.30.70.270">
    <property type="match status" value="2"/>
</dbReference>
<comment type="caution">
    <text evidence="3">The sequence shown here is derived from an EMBL/GenBank/DDBJ whole genome shotgun (WGS) entry which is preliminary data.</text>
</comment>
<dbReference type="EMBL" id="JASPKY010000478">
    <property type="protein sequence ID" value="KAK9695540.1"/>
    <property type="molecule type" value="Genomic_DNA"/>
</dbReference>
<dbReference type="Proteomes" id="UP001458880">
    <property type="component" value="Unassembled WGS sequence"/>
</dbReference>
<evidence type="ECO:0000256" key="1">
    <source>
        <dbReference type="SAM" id="Coils"/>
    </source>
</evidence>
<gene>
    <name evidence="3" type="ORF">QE152_g32505</name>
</gene>
<keyword evidence="1" id="KW-0175">Coiled coil</keyword>
<dbReference type="InterPro" id="IPR000477">
    <property type="entry name" value="RT_dom"/>
</dbReference>
<feature type="coiled-coil region" evidence="1">
    <location>
        <begin position="23"/>
        <end position="50"/>
    </location>
</feature>
<name>A0AAW1IZK4_POPJA</name>
<reference evidence="3 4" key="1">
    <citation type="journal article" date="2024" name="BMC Genomics">
        <title>De novo assembly and annotation of Popillia japonica's genome with initial clues to its potential as an invasive pest.</title>
        <authorList>
            <person name="Cucini C."/>
            <person name="Boschi S."/>
            <person name="Funari R."/>
            <person name="Cardaioli E."/>
            <person name="Iannotti N."/>
            <person name="Marturano G."/>
            <person name="Paoli F."/>
            <person name="Bruttini M."/>
            <person name="Carapelli A."/>
            <person name="Frati F."/>
            <person name="Nardi F."/>
        </authorList>
    </citation>
    <scope>NUCLEOTIDE SEQUENCE [LARGE SCALE GENOMIC DNA]</scope>
    <source>
        <strain evidence="3">DMR45628</strain>
    </source>
</reference>
<dbReference type="AlphaFoldDB" id="A0AAW1IZK4"/>
<evidence type="ECO:0000259" key="2">
    <source>
        <dbReference type="PROSITE" id="PS50878"/>
    </source>
</evidence>
<organism evidence="3 4">
    <name type="scientific">Popillia japonica</name>
    <name type="common">Japanese beetle</name>
    <dbReference type="NCBI Taxonomy" id="7064"/>
    <lineage>
        <taxon>Eukaryota</taxon>
        <taxon>Metazoa</taxon>
        <taxon>Ecdysozoa</taxon>
        <taxon>Arthropoda</taxon>
        <taxon>Hexapoda</taxon>
        <taxon>Insecta</taxon>
        <taxon>Pterygota</taxon>
        <taxon>Neoptera</taxon>
        <taxon>Endopterygota</taxon>
        <taxon>Coleoptera</taxon>
        <taxon>Polyphaga</taxon>
        <taxon>Scarabaeiformia</taxon>
        <taxon>Scarabaeidae</taxon>
        <taxon>Rutelinae</taxon>
        <taxon>Popillia</taxon>
    </lineage>
</organism>
<sequence>MVEERQWKRLEAIADDFLVYGRGKTMEEAIENHNENIENLFKRLRALGMTLNPNKTKLLQTEVSYYGHLLTSQGLQADPSKITTIKKMAVPTNKKELQCFLGMVNYLNKFLPNLSTVSEPLRLLTYEKSLWD</sequence>
<feature type="domain" description="Reverse transcriptase" evidence="2">
    <location>
        <begin position="1"/>
        <end position="70"/>
    </location>
</feature>
<protein>
    <recommendedName>
        <fullName evidence="2">Reverse transcriptase domain-containing protein</fullName>
    </recommendedName>
</protein>
<proteinExistence type="predicted"/>
<dbReference type="InterPro" id="IPR050951">
    <property type="entry name" value="Retrovirus_Pol_polyprotein"/>
</dbReference>
<dbReference type="InterPro" id="IPR043128">
    <property type="entry name" value="Rev_trsase/Diguanyl_cyclase"/>
</dbReference>
<accession>A0AAW1IZK4</accession>
<dbReference type="InterPro" id="IPR043502">
    <property type="entry name" value="DNA/RNA_pol_sf"/>
</dbReference>
<evidence type="ECO:0000313" key="4">
    <source>
        <dbReference type="Proteomes" id="UP001458880"/>
    </source>
</evidence>
<dbReference type="GO" id="GO:0071897">
    <property type="term" value="P:DNA biosynthetic process"/>
    <property type="evidence" value="ECO:0007669"/>
    <property type="project" value="UniProtKB-ARBA"/>
</dbReference>
<dbReference type="PANTHER" id="PTHR37984">
    <property type="entry name" value="PROTEIN CBG26694"/>
    <property type="match status" value="1"/>
</dbReference>
<dbReference type="SUPFAM" id="SSF56672">
    <property type="entry name" value="DNA/RNA polymerases"/>
    <property type="match status" value="1"/>
</dbReference>
<dbReference type="PANTHER" id="PTHR37984:SF8">
    <property type="entry name" value="CCHC-TYPE DOMAIN-CONTAINING PROTEIN"/>
    <property type="match status" value="1"/>
</dbReference>
<evidence type="ECO:0000313" key="3">
    <source>
        <dbReference type="EMBL" id="KAK9695540.1"/>
    </source>
</evidence>